<sequence length="1026" mass="116761">MADTTLETTEAKDQQQKGEQSPDTPRNDSRPPPTPRSTGGKAVTCSVRMLDNTDFQVQINKTATSQDLFDIVANSINLAERDYFGINYRDPDKSRNWLNNEKRISKQVRSGPWSFHFEVKFYPPDPAQLQEDITRYYLCLQVRNDILSQTLPCSFVTHALLGSYLVQSEIGDYDPDEHNDEYMSDFRFAPSQTRELEEKVAELHKTHKGQTPAEAELHYLENAKKLAMYGVDMHPVKDSEGVDIMLGVCANGLLVYRDRLRINRFAWPKILKISYKRNNFYIKIRPGEFEQFESTIGFKLANHRAAAKNRPVCWKVCVEHHTFFRLMSPEPTEKKAKLPRFGSKFRYSGRTQYQARSASLMIDRQQPNFNRTLSNRYKGSRSLDGDMWAAASYEIAPGFDRSREERPDESKKLYVKPSDDEDDLDDDKKRLMEEEARTDAEARERELERQRRERERDREREAQNAREGEAIRAAAAAAAAAVAAERAGHEVEEEEEEEERKRGGEEVVQTVVAVTTAVAPLATDEEKKDKKKKGPDDKAAKAKAKEVEKERKKREKEEKKKQREAEKAEREKKKQEEKERKQREKDEKKIAVAVAVKADQEKSPEKEKEKEKKGEGEGEDDDDVERENGRPTETGAVVVVATTRDDKDDDKENRQKTDKDKDKKHKQADKGKKGKKDKDADKEKDKNEKKGKLLALGKKDKKHDDEGDDDADKDDDKDADKDKKDKKDKHAVKDKKDKSDKDKKGKKDKDGDKDKKDKKDKDSDKTKKGKKDKKDKDSDKDKKDKKKKKGKKGRRDAQGFAAATSDSDKKKRSPGTVGRQSPKTVVTTTKTGADRHDETTNATFNSSTDYQEGYPLSSPDNSALEGGPGPYYPPESDGFTYDKVEQPPTVQTESVKYDPNVEEEVNVTRTVPTVATETRTVRYETEGAKNDDENVIELVGSQIVSSRSKTVETVTYKTETDGVVETRVEQRITISNDGGVPIDHDEALAEAIREATEMNPDMTVQKIEIRQESEPVEDGGSKDTTV</sequence>
<dbReference type="PIRSF" id="PIRSF002304">
    <property type="entry name" value="Membrane_skeletal_4_1"/>
    <property type="match status" value="1"/>
</dbReference>
<dbReference type="SUPFAM" id="SSF47031">
    <property type="entry name" value="Second domain of FERM"/>
    <property type="match status" value="1"/>
</dbReference>
<dbReference type="PANTHER" id="PTHR23280:SF21">
    <property type="entry name" value="PROTEIN 4.1 HOMOLOG"/>
    <property type="match status" value="1"/>
</dbReference>
<feature type="compositionally biased region" description="Basic and acidic residues" evidence="5">
    <location>
        <begin position="643"/>
        <end position="661"/>
    </location>
</feature>
<dbReference type="SMART" id="SM01196">
    <property type="entry name" value="FERM_C"/>
    <property type="match status" value="1"/>
</dbReference>
<accession>A0ABM1E3K2</accession>
<proteinExistence type="predicted"/>
<dbReference type="InterPro" id="IPR029071">
    <property type="entry name" value="Ubiquitin-like_domsf"/>
</dbReference>
<dbReference type="InterPro" id="IPR011993">
    <property type="entry name" value="PH-like_dom_sf"/>
</dbReference>
<feature type="compositionally biased region" description="Low complexity" evidence="5">
    <location>
        <begin position="632"/>
        <end position="642"/>
    </location>
</feature>
<dbReference type="SUPFAM" id="SSF54236">
    <property type="entry name" value="Ubiquitin-like"/>
    <property type="match status" value="1"/>
</dbReference>
<dbReference type="InterPro" id="IPR019747">
    <property type="entry name" value="FERM_CS"/>
</dbReference>
<protein>
    <recommendedName>
        <fullName evidence="2">Moesin/ezrin/radixin homolog 1</fullName>
    </recommendedName>
</protein>
<feature type="compositionally biased region" description="Low complexity" evidence="5">
    <location>
        <begin position="471"/>
        <end position="485"/>
    </location>
</feature>
<dbReference type="Proteomes" id="UP000695022">
    <property type="component" value="Unplaced"/>
</dbReference>
<dbReference type="PANTHER" id="PTHR23280">
    <property type="entry name" value="4.1 G PROTEIN"/>
    <property type="match status" value="1"/>
</dbReference>
<feature type="compositionally biased region" description="Basic and acidic residues" evidence="5">
    <location>
        <begin position="714"/>
        <end position="725"/>
    </location>
</feature>
<evidence type="ECO:0000256" key="5">
    <source>
        <dbReference type="SAM" id="MobiDB-lite"/>
    </source>
</evidence>
<dbReference type="InterPro" id="IPR019749">
    <property type="entry name" value="Band_41_domain"/>
</dbReference>
<dbReference type="Gene3D" id="1.20.80.10">
    <property type="match status" value="1"/>
</dbReference>
<comment type="subcellular location">
    <subcellularLocation>
        <location evidence="1">Cell junction</location>
        <location evidence="1">Adherens junction</location>
    </subcellularLocation>
    <subcellularLocation>
        <location evidence="4">Cell projection</location>
        <location evidence="4">Rhabdomere</location>
    </subcellularLocation>
</comment>
<dbReference type="Pfam" id="PF08736">
    <property type="entry name" value="FA"/>
    <property type="match status" value="1"/>
</dbReference>
<evidence type="ECO:0000313" key="7">
    <source>
        <dbReference type="Proteomes" id="UP000695022"/>
    </source>
</evidence>
<gene>
    <name evidence="8" type="primary">LOC106808530</name>
</gene>
<feature type="compositionally biased region" description="Basic and acidic residues" evidence="5">
    <location>
        <begin position="734"/>
        <end position="782"/>
    </location>
</feature>
<evidence type="ECO:0000259" key="6">
    <source>
        <dbReference type="PROSITE" id="PS50057"/>
    </source>
</evidence>
<dbReference type="InterPro" id="IPR000798">
    <property type="entry name" value="Ez/rad/moesin-like"/>
</dbReference>
<feature type="compositionally biased region" description="Basic and acidic residues" evidence="5">
    <location>
        <begin position="524"/>
        <end position="590"/>
    </location>
</feature>
<feature type="compositionally biased region" description="Basic and acidic residues" evidence="5">
    <location>
        <begin position="426"/>
        <end position="470"/>
    </location>
</feature>
<feature type="region of interest" description="Disordered" evidence="5">
    <location>
        <begin position="1"/>
        <end position="42"/>
    </location>
</feature>
<dbReference type="PROSITE" id="PS50057">
    <property type="entry name" value="FERM_3"/>
    <property type="match status" value="1"/>
</dbReference>
<evidence type="ECO:0000256" key="1">
    <source>
        <dbReference type="ARBA" id="ARBA00004536"/>
    </source>
</evidence>
<feature type="compositionally biased region" description="Low complexity" evidence="5">
    <location>
        <begin position="506"/>
        <end position="522"/>
    </location>
</feature>
<dbReference type="InterPro" id="IPR018979">
    <property type="entry name" value="FERM_N"/>
</dbReference>
<dbReference type="CDD" id="cd13184">
    <property type="entry name" value="FERM_C_4_1_family"/>
    <property type="match status" value="1"/>
</dbReference>
<evidence type="ECO:0000256" key="3">
    <source>
        <dbReference type="ARBA" id="ARBA00022553"/>
    </source>
</evidence>
<dbReference type="Gene3D" id="2.30.29.30">
    <property type="entry name" value="Pleckstrin-homology domain (PH domain)/Phosphotyrosine-binding domain (PTB)"/>
    <property type="match status" value="1"/>
</dbReference>
<evidence type="ECO:0000313" key="8">
    <source>
        <dbReference type="RefSeq" id="XP_014666773.1"/>
    </source>
</evidence>
<dbReference type="RefSeq" id="XP_014666773.1">
    <property type="nucleotide sequence ID" value="XM_014811287.1"/>
</dbReference>
<evidence type="ECO:0000256" key="2">
    <source>
        <dbReference type="ARBA" id="ARBA00022025"/>
    </source>
</evidence>
<dbReference type="SUPFAM" id="SSF50729">
    <property type="entry name" value="PH domain-like"/>
    <property type="match status" value="1"/>
</dbReference>
<dbReference type="Pfam" id="PF00373">
    <property type="entry name" value="FERM_M"/>
    <property type="match status" value="1"/>
</dbReference>
<dbReference type="PROSITE" id="PS00660">
    <property type="entry name" value="FERM_1"/>
    <property type="match status" value="1"/>
</dbReference>
<feature type="compositionally biased region" description="Basic residues" evidence="5">
    <location>
        <begin position="783"/>
        <end position="794"/>
    </location>
</feature>
<feature type="compositionally biased region" description="Basic and acidic residues" evidence="5">
    <location>
        <begin position="598"/>
        <end position="616"/>
    </location>
</feature>
<keyword evidence="3" id="KW-0597">Phosphoprotein</keyword>
<feature type="compositionally biased region" description="Polar residues" evidence="5">
    <location>
        <begin position="818"/>
        <end position="831"/>
    </location>
</feature>
<dbReference type="InterPro" id="IPR014847">
    <property type="entry name" value="FA"/>
</dbReference>
<dbReference type="InterPro" id="IPR035963">
    <property type="entry name" value="FERM_2"/>
</dbReference>
<dbReference type="PRINTS" id="PR00661">
    <property type="entry name" value="ERMFAMILY"/>
</dbReference>
<feature type="compositionally biased region" description="Polar residues" evidence="5">
    <location>
        <begin position="840"/>
        <end position="850"/>
    </location>
</feature>
<evidence type="ECO:0000256" key="4">
    <source>
        <dbReference type="ARBA" id="ARBA00043944"/>
    </source>
</evidence>
<organism evidence="7 8">
    <name type="scientific">Priapulus caudatus</name>
    <name type="common">Priapulid worm</name>
    <dbReference type="NCBI Taxonomy" id="37621"/>
    <lineage>
        <taxon>Eukaryota</taxon>
        <taxon>Metazoa</taxon>
        <taxon>Ecdysozoa</taxon>
        <taxon>Scalidophora</taxon>
        <taxon>Priapulida</taxon>
        <taxon>Priapulimorpha</taxon>
        <taxon>Priapulimorphida</taxon>
        <taxon>Priapulidae</taxon>
        <taxon>Priapulus</taxon>
    </lineage>
</organism>
<dbReference type="GeneID" id="106808530"/>
<dbReference type="InterPro" id="IPR019748">
    <property type="entry name" value="FERM_central"/>
</dbReference>
<dbReference type="Gene3D" id="3.10.20.90">
    <property type="entry name" value="Phosphatidylinositol 3-kinase Catalytic Subunit, Chain A, domain 1"/>
    <property type="match status" value="1"/>
</dbReference>
<dbReference type="InterPro" id="IPR014352">
    <property type="entry name" value="FERM/acyl-CoA-bd_prot_sf"/>
</dbReference>
<dbReference type="InterPro" id="IPR008379">
    <property type="entry name" value="Band_4.1_C"/>
</dbReference>
<feature type="domain" description="FERM" evidence="6">
    <location>
        <begin position="43"/>
        <end position="328"/>
    </location>
</feature>
<dbReference type="CDD" id="cd01765">
    <property type="entry name" value="FERM_F0_F1"/>
    <property type="match status" value="1"/>
</dbReference>
<name>A0ABM1E3K2_PRICU</name>
<reference evidence="8" key="1">
    <citation type="submission" date="2025-08" db="UniProtKB">
        <authorList>
            <consortium name="RefSeq"/>
        </authorList>
    </citation>
    <scope>IDENTIFICATION</scope>
</reference>
<keyword evidence="7" id="KW-1185">Reference proteome</keyword>
<dbReference type="InterPro" id="IPR018980">
    <property type="entry name" value="FERM_PH-like_C"/>
</dbReference>
<feature type="compositionally biased region" description="Basic and acidic residues" evidence="5">
    <location>
        <begin position="668"/>
        <end position="691"/>
    </location>
</feature>
<dbReference type="Pfam" id="PF09379">
    <property type="entry name" value="FERM_N"/>
    <property type="match status" value="1"/>
</dbReference>
<dbReference type="PRINTS" id="PR00935">
    <property type="entry name" value="BAND41"/>
</dbReference>
<dbReference type="SMART" id="SM00295">
    <property type="entry name" value="B41"/>
    <property type="match status" value="1"/>
</dbReference>
<dbReference type="CDD" id="cd14473">
    <property type="entry name" value="FERM_B-lobe"/>
    <property type="match status" value="1"/>
</dbReference>
<feature type="compositionally biased region" description="Basic and acidic residues" evidence="5">
    <location>
        <begin position="400"/>
        <end position="412"/>
    </location>
</feature>
<dbReference type="SMART" id="SM01195">
    <property type="entry name" value="FA"/>
    <property type="match status" value="1"/>
</dbReference>
<dbReference type="Pfam" id="PF09380">
    <property type="entry name" value="FERM_C"/>
    <property type="match status" value="1"/>
</dbReference>
<dbReference type="Pfam" id="PF05902">
    <property type="entry name" value="4_1_CTD"/>
    <property type="match status" value="1"/>
</dbReference>
<dbReference type="InterPro" id="IPR000299">
    <property type="entry name" value="FERM_domain"/>
</dbReference>
<feature type="region of interest" description="Disordered" evidence="5">
    <location>
        <begin position="399"/>
        <end position="900"/>
    </location>
</feature>
<dbReference type="PROSITE" id="PS00661">
    <property type="entry name" value="FERM_2"/>
    <property type="match status" value="1"/>
</dbReference>